<comment type="similarity">
    <text evidence="2">Belongs to the threonine aldolase family.</text>
</comment>
<proteinExistence type="inferred from homology"/>
<dbReference type="InterPro" id="IPR015421">
    <property type="entry name" value="PyrdxlP-dep_Trfase_major"/>
</dbReference>
<dbReference type="InterPro" id="IPR015422">
    <property type="entry name" value="PyrdxlP-dep_Trfase_small"/>
</dbReference>
<dbReference type="Pfam" id="PF01212">
    <property type="entry name" value="Beta_elim_lyase"/>
    <property type="match status" value="1"/>
</dbReference>
<dbReference type="GO" id="GO:0005829">
    <property type="term" value="C:cytosol"/>
    <property type="evidence" value="ECO:0007669"/>
    <property type="project" value="TreeGrafter"/>
</dbReference>
<comment type="cofactor">
    <cofactor evidence="1">
        <name>pyridoxal 5'-phosphate</name>
        <dbReference type="ChEBI" id="CHEBI:597326"/>
    </cofactor>
</comment>
<dbReference type="InterPro" id="IPR001597">
    <property type="entry name" value="ArAA_b-elim_lyase/Thr_aldolase"/>
</dbReference>
<dbReference type="AlphaFoldDB" id="A0A7R8WVY1"/>
<dbReference type="Gene3D" id="3.40.640.10">
    <property type="entry name" value="Type I PLP-dependent aspartate aminotransferase-like (Major domain)"/>
    <property type="match status" value="1"/>
</dbReference>
<dbReference type="InterPro" id="IPR015424">
    <property type="entry name" value="PyrdxlP-dep_Trfase"/>
</dbReference>
<dbReference type="PANTHER" id="PTHR48097">
    <property type="entry name" value="L-THREONINE ALDOLASE-RELATED"/>
    <property type="match status" value="1"/>
</dbReference>
<dbReference type="GO" id="GO:0006567">
    <property type="term" value="P:L-threonine catabolic process"/>
    <property type="evidence" value="ECO:0007669"/>
    <property type="project" value="TreeGrafter"/>
</dbReference>
<reference evidence="5" key="1">
    <citation type="submission" date="2020-11" db="EMBL/GenBank/DDBJ databases">
        <authorList>
            <person name="Tran Van P."/>
        </authorList>
    </citation>
    <scope>NUCLEOTIDE SEQUENCE</scope>
</reference>
<feature type="domain" description="Aromatic amino acid beta-eliminating lyase/threonine aldolase" evidence="4">
    <location>
        <begin position="4"/>
        <end position="194"/>
    </location>
</feature>
<sequence>MANSGVSVKLIGNPDGRFTAAQAAAVVSNPDAVYMARTRMIEVENTSNKGGGTCYTLPELKAIGEVAKANKLAYYLDGARLFNALTFTGEKPADYGKSFDAISVCLSKGLGCPVGSLLLGSAEFIREAKYLRKRMGGGWRQAGFLAAAGIYALDNNIDRLHEDHEKASKLADCLAELNYIEKVEPTQTNIVIFTLKDQ</sequence>
<dbReference type="PANTHER" id="PTHR48097:SF9">
    <property type="entry name" value="L-THREONINE ALDOLASE"/>
    <property type="match status" value="1"/>
</dbReference>
<dbReference type="EMBL" id="OB676873">
    <property type="protein sequence ID" value="CAD7236146.1"/>
    <property type="molecule type" value="Genomic_DNA"/>
</dbReference>
<dbReference type="OrthoDB" id="10261951at2759"/>
<gene>
    <name evidence="5" type="ORF">CTOB1V02_LOCUS13961</name>
</gene>
<dbReference type="SUPFAM" id="SSF53383">
    <property type="entry name" value="PLP-dependent transferases"/>
    <property type="match status" value="1"/>
</dbReference>
<evidence type="ECO:0000256" key="3">
    <source>
        <dbReference type="ARBA" id="ARBA00022898"/>
    </source>
</evidence>
<evidence type="ECO:0000313" key="5">
    <source>
        <dbReference type="EMBL" id="CAD7236146.1"/>
    </source>
</evidence>
<dbReference type="Gene3D" id="3.90.1150.10">
    <property type="entry name" value="Aspartate Aminotransferase, domain 1"/>
    <property type="match status" value="1"/>
</dbReference>
<dbReference type="GO" id="GO:0006545">
    <property type="term" value="P:glycine biosynthetic process"/>
    <property type="evidence" value="ECO:0007669"/>
    <property type="project" value="TreeGrafter"/>
</dbReference>
<evidence type="ECO:0000259" key="4">
    <source>
        <dbReference type="Pfam" id="PF01212"/>
    </source>
</evidence>
<feature type="non-terminal residue" evidence="5">
    <location>
        <position position="198"/>
    </location>
</feature>
<dbReference type="GO" id="GO:0008732">
    <property type="term" value="F:L-allo-threonine aldolase activity"/>
    <property type="evidence" value="ECO:0007669"/>
    <property type="project" value="TreeGrafter"/>
</dbReference>
<organism evidence="5">
    <name type="scientific">Cyprideis torosa</name>
    <dbReference type="NCBI Taxonomy" id="163714"/>
    <lineage>
        <taxon>Eukaryota</taxon>
        <taxon>Metazoa</taxon>
        <taxon>Ecdysozoa</taxon>
        <taxon>Arthropoda</taxon>
        <taxon>Crustacea</taxon>
        <taxon>Oligostraca</taxon>
        <taxon>Ostracoda</taxon>
        <taxon>Podocopa</taxon>
        <taxon>Podocopida</taxon>
        <taxon>Cytherocopina</taxon>
        <taxon>Cytheroidea</taxon>
        <taxon>Cytherideidae</taxon>
        <taxon>Cyprideis</taxon>
    </lineage>
</organism>
<accession>A0A7R8WVY1</accession>
<evidence type="ECO:0000256" key="1">
    <source>
        <dbReference type="ARBA" id="ARBA00001933"/>
    </source>
</evidence>
<evidence type="ECO:0000256" key="2">
    <source>
        <dbReference type="ARBA" id="ARBA00006966"/>
    </source>
</evidence>
<name>A0A7R8WVY1_9CRUS</name>
<keyword evidence="3" id="KW-0663">Pyridoxal phosphate</keyword>
<protein>
    <recommendedName>
        <fullName evidence="4">Aromatic amino acid beta-eliminating lyase/threonine aldolase domain-containing protein</fullName>
    </recommendedName>
</protein>